<accession>A0A7G5C2K2</accession>
<feature type="transmembrane region" description="Helical" evidence="7">
    <location>
        <begin position="54"/>
        <end position="74"/>
    </location>
</feature>
<organism evidence="9 10">
    <name type="scientific">Cohnella cholangitidis</name>
    <dbReference type="NCBI Taxonomy" id="2598458"/>
    <lineage>
        <taxon>Bacteria</taxon>
        <taxon>Bacillati</taxon>
        <taxon>Bacillota</taxon>
        <taxon>Bacilli</taxon>
        <taxon>Bacillales</taxon>
        <taxon>Paenibacillaceae</taxon>
        <taxon>Cohnella</taxon>
    </lineage>
</organism>
<evidence type="ECO:0000256" key="4">
    <source>
        <dbReference type="ARBA" id="ARBA00022989"/>
    </source>
</evidence>
<keyword evidence="5 7" id="KW-0472">Membrane</keyword>
<dbReference type="Proteomes" id="UP000515679">
    <property type="component" value="Chromosome"/>
</dbReference>
<gene>
    <name evidence="9" type="ORF">FPL14_21350</name>
</gene>
<dbReference type="InterPro" id="IPR055431">
    <property type="entry name" value="RsgI_M"/>
</dbReference>
<feature type="compositionally biased region" description="Basic and acidic residues" evidence="6">
    <location>
        <begin position="260"/>
        <end position="317"/>
    </location>
</feature>
<dbReference type="InterPro" id="IPR024449">
    <property type="entry name" value="Anti-sigma_RsgI_N"/>
</dbReference>
<dbReference type="KEGG" id="cchl:FPL14_21350"/>
<proteinExistence type="predicted"/>
<evidence type="ECO:0000259" key="8">
    <source>
        <dbReference type="PROSITE" id="PS51849"/>
    </source>
</evidence>
<dbReference type="Pfam" id="PF23750">
    <property type="entry name" value="RsgI_M"/>
    <property type="match status" value="1"/>
</dbReference>
<evidence type="ECO:0000256" key="1">
    <source>
        <dbReference type="ARBA" id="ARBA00004162"/>
    </source>
</evidence>
<dbReference type="EMBL" id="CP041969">
    <property type="protein sequence ID" value="QMV43436.1"/>
    <property type="molecule type" value="Genomic_DNA"/>
</dbReference>
<evidence type="ECO:0000256" key="7">
    <source>
        <dbReference type="SAM" id="Phobius"/>
    </source>
</evidence>
<sequence>MNRGTVMALHKRSAVVLTPDGQFVRVKRQAQFAVGDEISDFPMERAVPRIRRRLLQSGALVSMVMVVLIGFLVFRTPPVVAYVTMDINPSIELGLDAKTKVRELRAVNEDAEALIAGLKYRGRDLETVMNELAGRLIAKHVLTMDDPEIMIASVPVKAIEKQWENNVTVKMTEILNEATKREQPEQIGELEVMTVSVPAEVREEANKNGVSSGKMAFWMESESQGHKVSLETLKTKSLKEIAASWGGVNKVMGKYGQKQSAKENKNPGKDRDEVGKKNDNGKKNNNGKKETDDKSKKELNQKDDKRHGTDNRWKKNDEDDDNDDEDSDGEDKRDNDKKDKDKEIGKEHRKGQRNEQDKEDSRKRQEDNKQNDRHKNDERKDSKVEGDRGRR</sequence>
<feature type="region of interest" description="Disordered" evidence="6">
    <location>
        <begin position="254"/>
        <end position="391"/>
    </location>
</feature>
<evidence type="ECO:0000256" key="2">
    <source>
        <dbReference type="ARBA" id="ARBA00022475"/>
    </source>
</evidence>
<evidence type="ECO:0000256" key="5">
    <source>
        <dbReference type="ARBA" id="ARBA00023136"/>
    </source>
</evidence>
<evidence type="ECO:0000256" key="3">
    <source>
        <dbReference type="ARBA" id="ARBA00022692"/>
    </source>
</evidence>
<keyword evidence="4 7" id="KW-1133">Transmembrane helix</keyword>
<dbReference type="RefSeq" id="WP_182299672.1">
    <property type="nucleotide sequence ID" value="NZ_CP041969.1"/>
</dbReference>
<reference evidence="9 10" key="1">
    <citation type="submission" date="2019-07" db="EMBL/GenBank/DDBJ databases">
        <authorList>
            <person name="Kim J.K."/>
            <person name="Cheong H.-M."/>
            <person name="Choi Y."/>
            <person name="Hwang K.J."/>
            <person name="Lee S."/>
            <person name="Choi C."/>
        </authorList>
    </citation>
    <scope>NUCLEOTIDE SEQUENCE [LARGE SCALE GENOMIC DNA]</scope>
    <source>
        <strain evidence="9 10">KS 22</strain>
    </source>
</reference>
<keyword evidence="10" id="KW-1185">Reference proteome</keyword>
<keyword evidence="2" id="KW-1003">Cell membrane</keyword>
<evidence type="ECO:0000313" key="9">
    <source>
        <dbReference type="EMBL" id="QMV43436.1"/>
    </source>
</evidence>
<feature type="domain" description="RsgI N-terminal anti-sigma" evidence="8">
    <location>
        <begin position="2"/>
        <end position="49"/>
    </location>
</feature>
<dbReference type="PROSITE" id="PS51849">
    <property type="entry name" value="RSGI_N"/>
    <property type="match status" value="1"/>
</dbReference>
<evidence type="ECO:0000256" key="6">
    <source>
        <dbReference type="SAM" id="MobiDB-lite"/>
    </source>
</evidence>
<dbReference type="GO" id="GO:0005886">
    <property type="term" value="C:plasma membrane"/>
    <property type="evidence" value="ECO:0007669"/>
    <property type="project" value="UniProtKB-SubCell"/>
</dbReference>
<dbReference type="Pfam" id="PF12791">
    <property type="entry name" value="RsgI_N"/>
    <property type="match status" value="1"/>
</dbReference>
<name>A0A7G5C2K2_9BACL</name>
<feature type="compositionally biased region" description="Basic and acidic residues" evidence="6">
    <location>
        <begin position="330"/>
        <end position="391"/>
    </location>
</feature>
<evidence type="ECO:0000313" key="10">
    <source>
        <dbReference type="Proteomes" id="UP000515679"/>
    </source>
</evidence>
<dbReference type="AlphaFoldDB" id="A0A7G5C2K2"/>
<protein>
    <submittedName>
        <fullName evidence="9">Anti-sigma factor domain-containing protein</fullName>
    </submittedName>
</protein>
<comment type="subcellular location">
    <subcellularLocation>
        <location evidence="1">Cell membrane</location>
        <topology evidence="1">Single-pass membrane protein</topology>
    </subcellularLocation>
</comment>
<keyword evidence="3 7" id="KW-0812">Transmembrane</keyword>
<feature type="compositionally biased region" description="Acidic residues" evidence="6">
    <location>
        <begin position="318"/>
        <end position="329"/>
    </location>
</feature>